<keyword evidence="1 2" id="KW-0732">Signal</keyword>
<dbReference type="PANTHER" id="PTHR33619">
    <property type="entry name" value="POLYSACCHARIDE EXPORT PROTEIN GFCE-RELATED"/>
    <property type="match status" value="1"/>
</dbReference>
<evidence type="ECO:0000313" key="5">
    <source>
        <dbReference type="Proteomes" id="UP000317421"/>
    </source>
</evidence>
<comment type="caution">
    <text evidence="4">The sequence shown here is derived from an EMBL/GenBank/DDBJ whole genome shotgun (WGS) entry which is preliminary data.</text>
</comment>
<accession>A0A5C6AEM8</accession>
<proteinExistence type="predicted"/>
<evidence type="ECO:0000256" key="2">
    <source>
        <dbReference type="SAM" id="SignalP"/>
    </source>
</evidence>
<organism evidence="4 5">
    <name type="scientific">Botrimarina colliarenosi</name>
    <dbReference type="NCBI Taxonomy" id="2528001"/>
    <lineage>
        <taxon>Bacteria</taxon>
        <taxon>Pseudomonadati</taxon>
        <taxon>Planctomycetota</taxon>
        <taxon>Planctomycetia</taxon>
        <taxon>Pirellulales</taxon>
        <taxon>Lacipirellulaceae</taxon>
        <taxon>Botrimarina</taxon>
    </lineage>
</organism>
<feature type="signal peptide" evidence="2">
    <location>
        <begin position="1"/>
        <end position="21"/>
    </location>
</feature>
<sequence precursor="true">MTSIRTKALCLALLLPLGSTGCQYKKPFSADPGPAIAYRLPPRELRKTSLPPYIIEPPDVLTIDAVSLVPVSPYLLRPLDVVQVSATGLPEELPLPGDGRFQVGMDGTLVLGGGYDMVTQGDARVYSPLHVAGMPLPAVRDAVQKRLEQIARKPDVWMTLAQIAPQQGVAGEHLVAPDGTINLGAYGQVRVVGLTLSEAKAAVESQLSTRFERPEVAIDVYGYNSKVYYVVTQGAGLGDQIVPFPVTGNETALDAISQVQGLTGSSSTRMWIARPGKNSCGGDQILPVDWLSITQRGDTTTNYQLLPGDRMFIAEDKLVAFDTGIAKLISPVERVLGVTLLGTQTAKQIRFFNNPNARSGGF</sequence>
<dbReference type="OrthoDB" id="279464at2"/>
<evidence type="ECO:0000259" key="3">
    <source>
        <dbReference type="Pfam" id="PF02563"/>
    </source>
</evidence>
<name>A0A5C6AEM8_9BACT</name>
<dbReference type="InterPro" id="IPR049712">
    <property type="entry name" value="Poly_export"/>
</dbReference>
<dbReference type="PROSITE" id="PS51257">
    <property type="entry name" value="PROKAR_LIPOPROTEIN"/>
    <property type="match status" value="1"/>
</dbReference>
<dbReference type="InterPro" id="IPR003715">
    <property type="entry name" value="Poly_export_N"/>
</dbReference>
<dbReference type="GO" id="GO:0015159">
    <property type="term" value="F:polysaccharide transmembrane transporter activity"/>
    <property type="evidence" value="ECO:0007669"/>
    <property type="project" value="InterPro"/>
</dbReference>
<gene>
    <name evidence="4" type="ORF">Pla108_17770</name>
</gene>
<dbReference type="Pfam" id="PF02563">
    <property type="entry name" value="Poly_export"/>
    <property type="match status" value="1"/>
</dbReference>
<dbReference type="Proteomes" id="UP000317421">
    <property type="component" value="Unassembled WGS sequence"/>
</dbReference>
<protein>
    <submittedName>
        <fullName evidence="4">Polysaccharide biosynthesis/export protein</fullName>
    </submittedName>
</protein>
<dbReference type="EMBL" id="SJPR01000002">
    <property type="protein sequence ID" value="TWT97625.1"/>
    <property type="molecule type" value="Genomic_DNA"/>
</dbReference>
<evidence type="ECO:0000313" key="4">
    <source>
        <dbReference type="EMBL" id="TWT97625.1"/>
    </source>
</evidence>
<reference evidence="4 5" key="1">
    <citation type="submission" date="2019-02" db="EMBL/GenBank/DDBJ databases">
        <title>Deep-cultivation of Planctomycetes and their phenomic and genomic characterization uncovers novel biology.</title>
        <authorList>
            <person name="Wiegand S."/>
            <person name="Jogler M."/>
            <person name="Boedeker C."/>
            <person name="Pinto D."/>
            <person name="Vollmers J."/>
            <person name="Rivas-Marin E."/>
            <person name="Kohn T."/>
            <person name="Peeters S.H."/>
            <person name="Heuer A."/>
            <person name="Rast P."/>
            <person name="Oberbeckmann S."/>
            <person name="Bunk B."/>
            <person name="Jeske O."/>
            <person name="Meyerdierks A."/>
            <person name="Storesund J.E."/>
            <person name="Kallscheuer N."/>
            <person name="Luecker S."/>
            <person name="Lage O.M."/>
            <person name="Pohl T."/>
            <person name="Merkel B.J."/>
            <person name="Hornburger P."/>
            <person name="Mueller R.-W."/>
            <person name="Bruemmer F."/>
            <person name="Labrenz M."/>
            <person name="Spormann A.M."/>
            <person name="Op Den Camp H."/>
            <person name="Overmann J."/>
            <person name="Amann R."/>
            <person name="Jetten M.S.M."/>
            <person name="Mascher T."/>
            <person name="Medema M.H."/>
            <person name="Devos D.P."/>
            <person name="Kaster A.-K."/>
            <person name="Ovreas L."/>
            <person name="Rohde M."/>
            <person name="Galperin M.Y."/>
            <person name="Jogler C."/>
        </authorList>
    </citation>
    <scope>NUCLEOTIDE SEQUENCE [LARGE SCALE GENOMIC DNA]</scope>
    <source>
        <strain evidence="4 5">Pla108</strain>
    </source>
</reference>
<feature type="chain" id="PRO_5022883699" evidence="2">
    <location>
        <begin position="22"/>
        <end position="362"/>
    </location>
</feature>
<dbReference type="Gene3D" id="3.10.560.10">
    <property type="entry name" value="Outer membrane lipoprotein wza domain like"/>
    <property type="match status" value="1"/>
</dbReference>
<dbReference type="AlphaFoldDB" id="A0A5C6AEM8"/>
<dbReference type="Gene3D" id="3.30.1950.10">
    <property type="entry name" value="wza like domain"/>
    <property type="match status" value="1"/>
</dbReference>
<feature type="domain" description="Polysaccharide export protein N-terminal" evidence="3">
    <location>
        <begin position="172"/>
        <end position="220"/>
    </location>
</feature>
<dbReference type="PANTHER" id="PTHR33619:SF3">
    <property type="entry name" value="POLYSACCHARIDE EXPORT PROTEIN GFCE-RELATED"/>
    <property type="match status" value="1"/>
</dbReference>
<keyword evidence="5" id="KW-1185">Reference proteome</keyword>
<evidence type="ECO:0000256" key="1">
    <source>
        <dbReference type="ARBA" id="ARBA00022729"/>
    </source>
</evidence>